<reference evidence="7" key="1">
    <citation type="journal article" date="2014" name="Genome Announc.">
        <title>Draft Genome Sequences of Three Alkaliphilic Bacillus Strains, Bacillus wakoensis JCM 9140T, Bacillus akibai JCM 9157T, and Bacillus hemicellulosilyticus JCM 9152T.</title>
        <authorList>
            <person name="Yuki M."/>
            <person name="Oshima K."/>
            <person name="Suda W."/>
            <person name="Oshida Y."/>
            <person name="Kitamura K."/>
            <person name="Iida T."/>
            <person name="Hattori M."/>
            <person name="Ohkuma M."/>
        </authorList>
    </citation>
    <scope>NUCLEOTIDE SEQUENCE [LARGE SCALE GENOMIC DNA]</scope>
    <source>
        <strain evidence="7">JCM 9140</strain>
    </source>
</reference>
<evidence type="ECO:0000256" key="5">
    <source>
        <dbReference type="PIRNR" id="PIRNR005426"/>
    </source>
</evidence>
<dbReference type="PANTHER" id="PTHR43425:SF2">
    <property type="entry name" value="OXYGEN-INSENSITIVE NADPH NITROREDUCTASE"/>
    <property type="match status" value="1"/>
</dbReference>
<dbReference type="OrthoDB" id="9775805at2"/>
<dbReference type="Proteomes" id="UP000018890">
    <property type="component" value="Unassembled WGS sequence"/>
</dbReference>
<dbReference type="GO" id="GO:0016491">
    <property type="term" value="F:oxidoreductase activity"/>
    <property type="evidence" value="ECO:0007669"/>
    <property type="project" value="UniProtKB-UniRule"/>
</dbReference>
<dbReference type="RefSeq" id="WP_034744061.1">
    <property type="nucleotide sequence ID" value="NZ_BAUT01000011.1"/>
</dbReference>
<keyword evidence="5" id="KW-0521">NADP</keyword>
<feature type="domain" description="Nitroreductase" evidence="6">
    <location>
        <begin position="8"/>
        <end position="163"/>
    </location>
</feature>
<accession>W4Q0Q5</accession>
<dbReference type="SUPFAM" id="SSF55469">
    <property type="entry name" value="FMN-dependent nitroreductase-like"/>
    <property type="match status" value="1"/>
</dbReference>
<evidence type="ECO:0000313" key="7">
    <source>
        <dbReference type="EMBL" id="GAE25520.1"/>
    </source>
</evidence>
<evidence type="ECO:0000256" key="1">
    <source>
        <dbReference type="ARBA" id="ARBA00008366"/>
    </source>
</evidence>
<evidence type="ECO:0000256" key="4">
    <source>
        <dbReference type="ARBA" id="ARBA00023002"/>
    </source>
</evidence>
<dbReference type="EMBL" id="BAUT01000011">
    <property type="protein sequence ID" value="GAE25520.1"/>
    <property type="molecule type" value="Genomic_DNA"/>
</dbReference>
<keyword evidence="8" id="KW-1185">Reference proteome</keyword>
<comment type="caution">
    <text evidence="7">The sequence shown here is derived from an EMBL/GenBank/DDBJ whole genome shotgun (WGS) entry which is preliminary data.</text>
</comment>
<dbReference type="PANTHER" id="PTHR43425">
    <property type="entry name" value="OXYGEN-INSENSITIVE NADPH NITROREDUCTASE"/>
    <property type="match status" value="1"/>
</dbReference>
<evidence type="ECO:0000256" key="2">
    <source>
        <dbReference type="ARBA" id="ARBA00022630"/>
    </source>
</evidence>
<sequence>MNNVTDLLRSHRSIRKYTEEPISEEVLEDILSTSQWAPSSHNTQAYSIITIKDQQKKQKLSTICRGQKYVANCAIFLVFCVDYYRVHLAAEMNDLSMNIEETNDLVTGAVDAALVGENVLIAARSHGIGGVMIGEIRNNLAEVADLLQLPPFTFPLFGMCLGYPEPTEIPGQKPRLPTPTAIHSETYKTENMIEELAKYEIDSASYYTKRTNGLKTTGWTKQISTYMGNRRNIKLKEFILKQGFDLK</sequence>
<dbReference type="InterPro" id="IPR000415">
    <property type="entry name" value="Nitroreductase-like"/>
</dbReference>
<dbReference type="CDD" id="cd02146">
    <property type="entry name" value="NfsA-like"/>
    <property type="match status" value="1"/>
</dbReference>
<dbReference type="PIRSF" id="PIRSF005426">
    <property type="entry name" value="Frp"/>
    <property type="match status" value="1"/>
</dbReference>
<dbReference type="Pfam" id="PF00881">
    <property type="entry name" value="Nitroreductase"/>
    <property type="match status" value="1"/>
</dbReference>
<dbReference type="AlphaFoldDB" id="W4Q0Q5"/>
<evidence type="ECO:0000259" key="6">
    <source>
        <dbReference type="Pfam" id="PF00881"/>
    </source>
</evidence>
<dbReference type="NCBIfam" id="NF008033">
    <property type="entry name" value="PRK10765.1"/>
    <property type="match status" value="1"/>
</dbReference>
<dbReference type="STRING" id="1236970.JCM9140_1520"/>
<name>W4Q0Q5_9BACI</name>
<proteinExistence type="inferred from homology"/>
<protein>
    <submittedName>
        <fullName evidence="7">NADPH-flavin oxidoreductase</fullName>
    </submittedName>
</protein>
<keyword evidence="2 5" id="KW-0285">Flavoprotein</keyword>
<keyword evidence="3 5" id="KW-0288">FMN</keyword>
<dbReference type="InterPro" id="IPR016446">
    <property type="entry name" value="Flavin_OxRdtase_Frp"/>
</dbReference>
<keyword evidence="4 5" id="KW-0560">Oxidoreductase</keyword>
<evidence type="ECO:0000256" key="3">
    <source>
        <dbReference type="ARBA" id="ARBA00022643"/>
    </source>
</evidence>
<gene>
    <name evidence="7" type="ORF">JCM9140_1520</name>
</gene>
<evidence type="ECO:0000313" key="8">
    <source>
        <dbReference type="Proteomes" id="UP000018890"/>
    </source>
</evidence>
<organism evidence="7 8">
    <name type="scientific">Halalkalibacter wakoensis JCM 9140</name>
    <dbReference type="NCBI Taxonomy" id="1236970"/>
    <lineage>
        <taxon>Bacteria</taxon>
        <taxon>Bacillati</taxon>
        <taxon>Bacillota</taxon>
        <taxon>Bacilli</taxon>
        <taxon>Bacillales</taxon>
        <taxon>Bacillaceae</taxon>
        <taxon>Halalkalibacter</taxon>
    </lineage>
</organism>
<dbReference type="Gene3D" id="3.40.109.10">
    <property type="entry name" value="NADH Oxidase"/>
    <property type="match status" value="1"/>
</dbReference>
<comment type="similarity">
    <text evidence="1 5">Belongs to the flavin oxidoreductase frp family.</text>
</comment>
<dbReference type="InterPro" id="IPR029479">
    <property type="entry name" value="Nitroreductase"/>
</dbReference>